<name>A0A2W2EM34_9ACTN</name>
<reference evidence="1 2" key="1">
    <citation type="submission" date="2018-01" db="EMBL/GenBank/DDBJ databases">
        <title>Draft genome sequence of Jishengella sp. NA12.</title>
        <authorList>
            <person name="Sahin N."/>
            <person name="Ay H."/>
            <person name="Saygin H."/>
        </authorList>
    </citation>
    <scope>NUCLEOTIDE SEQUENCE [LARGE SCALE GENOMIC DNA]</scope>
    <source>
        <strain evidence="1 2">NA12</strain>
    </source>
</reference>
<gene>
    <name evidence="1" type="ORF">C1I95_14765</name>
</gene>
<proteinExistence type="predicted"/>
<sequence>MSRFTPTYATSTRREARVQPITAAPRDGLDPDTVVRLLRDAPAVTIGKGLELITTDLQVIEDISTDLAGGSVSRNSYATLHGTCQLSLSRALTWPSALVRPYMTISDGTDSARFRLGAFYTSAPVHKTGESPPTWDVAGYDILHGLHSPTGEAYAVDAGVSYLAEVEAILQAQGYTRYVIDQTRADAVLPSAKVWPLDDSTRWLTVVNELLAAIGYQGIWSDWDGQLRCQPYQRPSERAPEWLYDDGRATSMMNPTRDLERDLWEAPNRWVFVRQNDVDGPPPIEGAGIYTWTNNGLGDTSVEARGRVLTKVSYVDAADQQALEALAQVTIDADMRIPTTLRMATSPNPLHWHFDRLVVDEPAVGPYADVMATNWTLPLDGGDMTHEWSTL</sequence>
<protein>
    <submittedName>
        <fullName evidence="1">Uncharacterized protein</fullName>
    </submittedName>
</protein>
<evidence type="ECO:0000313" key="2">
    <source>
        <dbReference type="Proteomes" id="UP000248924"/>
    </source>
</evidence>
<dbReference type="AlphaFoldDB" id="A0A2W2EM34"/>
<dbReference type="EMBL" id="POTY01000081">
    <property type="protein sequence ID" value="PZG17809.1"/>
    <property type="molecule type" value="Genomic_DNA"/>
</dbReference>
<dbReference type="Proteomes" id="UP000248924">
    <property type="component" value="Unassembled WGS sequence"/>
</dbReference>
<comment type="caution">
    <text evidence="1">The sequence shown here is derived from an EMBL/GenBank/DDBJ whole genome shotgun (WGS) entry which is preliminary data.</text>
</comment>
<organism evidence="1 2">
    <name type="scientific">Micromonospora craterilacus</name>
    <dbReference type="NCBI Taxonomy" id="1655439"/>
    <lineage>
        <taxon>Bacteria</taxon>
        <taxon>Bacillati</taxon>
        <taxon>Actinomycetota</taxon>
        <taxon>Actinomycetes</taxon>
        <taxon>Micromonosporales</taxon>
        <taxon>Micromonosporaceae</taxon>
        <taxon>Micromonospora</taxon>
    </lineage>
</organism>
<accession>A0A2W2EM34</accession>
<evidence type="ECO:0000313" key="1">
    <source>
        <dbReference type="EMBL" id="PZG17809.1"/>
    </source>
</evidence>
<keyword evidence="2" id="KW-1185">Reference proteome</keyword>